<evidence type="ECO:0000259" key="1">
    <source>
        <dbReference type="PROSITE" id="PS51725"/>
    </source>
</evidence>
<gene>
    <name evidence="2" type="ORF">GCM10009737_02770</name>
</gene>
<dbReference type="Gene3D" id="3.30.70.100">
    <property type="match status" value="1"/>
</dbReference>
<proteinExistence type="predicted"/>
<dbReference type="InterPro" id="IPR011008">
    <property type="entry name" value="Dimeric_a/b-barrel"/>
</dbReference>
<protein>
    <submittedName>
        <fullName evidence="2">Quinol monooxygenase</fullName>
    </submittedName>
</protein>
<sequence>MTAPDTALHVVATIPVRPDAVAEARPILEALETATRAEDGCLDYAAYTSSEDGVMVTVETWRAEADLDAHMATPHIATAIGAVTPLLAGEIVIHRLAPL</sequence>
<keyword evidence="3" id="KW-1185">Reference proteome</keyword>
<dbReference type="PANTHER" id="PTHR33336">
    <property type="entry name" value="QUINOL MONOOXYGENASE YGIN-RELATED"/>
    <property type="match status" value="1"/>
</dbReference>
<dbReference type="PANTHER" id="PTHR33336:SF3">
    <property type="entry name" value="ABM DOMAIN-CONTAINING PROTEIN"/>
    <property type="match status" value="1"/>
</dbReference>
<evidence type="ECO:0000313" key="2">
    <source>
        <dbReference type="EMBL" id="GAA1905392.1"/>
    </source>
</evidence>
<name>A0ABN2NXD1_9ACTN</name>
<keyword evidence="2" id="KW-0503">Monooxygenase</keyword>
<organism evidence="2 3">
    <name type="scientific">Nocardioides lentus</name>
    <dbReference type="NCBI Taxonomy" id="338077"/>
    <lineage>
        <taxon>Bacteria</taxon>
        <taxon>Bacillati</taxon>
        <taxon>Actinomycetota</taxon>
        <taxon>Actinomycetes</taxon>
        <taxon>Propionibacteriales</taxon>
        <taxon>Nocardioidaceae</taxon>
        <taxon>Nocardioides</taxon>
    </lineage>
</organism>
<dbReference type="Proteomes" id="UP001501612">
    <property type="component" value="Unassembled WGS sequence"/>
</dbReference>
<dbReference type="RefSeq" id="WP_344002643.1">
    <property type="nucleotide sequence ID" value="NZ_BAAAMY010000001.1"/>
</dbReference>
<dbReference type="InterPro" id="IPR007138">
    <property type="entry name" value="ABM_dom"/>
</dbReference>
<comment type="caution">
    <text evidence="2">The sequence shown here is derived from an EMBL/GenBank/DDBJ whole genome shotgun (WGS) entry which is preliminary data.</text>
</comment>
<dbReference type="InterPro" id="IPR050744">
    <property type="entry name" value="AI-2_Isomerase_LsrG"/>
</dbReference>
<accession>A0ABN2NXD1</accession>
<dbReference type="Pfam" id="PF03992">
    <property type="entry name" value="ABM"/>
    <property type="match status" value="1"/>
</dbReference>
<evidence type="ECO:0000313" key="3">
    <source>
        <dbReference type="Proteomes" id="UP001501612"/>
    </source>
</evidence>
<reference evidence="2 3" key="1">
    <citation type="journal article" date="2019" name="Int. J. Syst. Evol. Microbiol.">
        <title>The Global Catalogue of Microorganisms (GCM) 10K type strain sequencing project: providing services to taxonomists for standard genome sequencing and annotation.</title>
        <authorList>
            <consortium name="The Broad Institute Genomics Platform"/>
            <consortium name="The Broad Institute Genome Sequencing Center for Infectious Disease"/>
            <person name="Wu L."/>
            <person name="Ma J."/>
        </authorList>
    </citation>
    <scope>NUCLEOTIDE SEQUENCE [LARGE SCALE GENOMIC DNA]</scope>
    <source>
        <strain evidence="2 3">JCM 14046</strain>
    </source>
</reference>
<dbReference type="GO" id="GO:0004497">
    <property type="term" value="F:monooxygenase activity"/>
    <property type="evidence" value="ECO:0007669"/>
    <property type="project" value="UniProtKB-KW"/>
</dbReference>
<dbReference type="SUPFAM" id="SSF54909">
    <property type="entry name" value="Dimeric alpha+beta barrel"/>
    <property type="match status" value="1"/>
</dbReference>
<keyword evidence="2" id="KW-0560">Oxidoreductase</keyword>
<dbReference type="PROSITE" id="PS51725">
    <property type="entry name" value="ABM"/>
    <property type="match status" value="1"/>
</dbReference>
<dbReference type="EMBL" id="BAAAMY010000001">
    <property type="protein sequence ID" value="GAA1905392.1"/>
    <property type="molecule type" value="Genomic_DNA"/>
</dbReference>
<feature type="domain" description="ABM" evidence="1">
    <location>
        <begin position="8"/>
        <end position="96"/>
    </location>
</feature>